<dbReference type="Proteomes" id="UP000663193">
    <property type="component" value="Chromosome 4"/>
</dbReference>
<dbReference type="EMBL" id="CP069026">
    <property type="protein sequence ID" value="QRC94193.1"/>
    <property type="molecule type" value="Genomic_DNA"/>
</dbReference>
<evidence type="ECO:0000313" key="2">
    <source>
        <dbReference type="Proteomes" id="UP000663193"/>
    </source>
</evidence>
<dbReference type="VEuPathDB" id="FungiDB:JI435_405320"/>
<protein>
    <submittedName>
        <fullName evidence="1">Uncharacterized protein</fullName>
    </submittedName>
</protein>
<sequence length="90" mass="9612">MLAGQRLCQDARVTEGLHAVSLCNLAVRRGEYNLLDPLINIASIAAAEEEAVRCRVAHSRLIVITRPRTPVLRVGSAAPIVPCPSSLTAV</sequence>
<dbReference type="AlphaFoldDB" id="A0A7U2EW32"/>
<organism evidence="1 2">
    <name type="scientific">Phaeosphaeria nodorum (strain SN15 / ATCC MYA-4574 / FGSC 10173)</name>
    <name type="common">Glume blotch fungus</name>
    <name type="synonym">Parastagonospora nodorum</name>
    <dbReference type="NCBI Taxonomy" id="321614"/>
    <lineage>
        <taxon>Eukaryota</taxon>
        <taxon>Fungi</taxon>
        <taxon>Dikarya</taxon>
        <taxon>Ascomycota</taxon>
        <taxon>Pezizomycotina</taxon>
        <taxon>Dothideomycetes</taxon>
        <taxon>Pleosporomycetidae</taxon>
        <taxon>Pleosporales</taxon>
        <taxon>Pleosporineae</taxon>
        <taxon>Phaeosphaeriaceae</taxon>
        <taxon>Parastagonospora</taxon>
    </lineage>
</organism>
<proteinExistence type="predicted"/>
<accession>A0A7U2EW32</accession>
<reference evidence="2" key="1">
    <citation type="journal article" date="2021" name="BMC Genomics">
        <title>Chromosome-level genome assembly and manually-curated proteome of model necrotroph Parastagonospora nodorum Sn15 reveals a genome-wide trove of candidate effector homologs, and redundancy of virulence-related functions within an accessory chromosome.</title>
        <authorList>
            <person name="Bertazzoni S."/>
            <person name="Jones D.A.B."/>
            <person name="Phan H.T."/>
            <person name="Tan K.-C."/>
            <person name="Hane J.K."/>
        </authorList>
    </citation>
    <scope>NUCLEOTIDE SEQUENCE [LARGE SCALE GENOMIC DNA]</scope>
    <source>
        <strain evidence="2">SN15 / ATCC MYA-4574 / FGSC 10173)</strain>
    </source>
</reference>
<evidence type="ECO:0000313" key="1">
    <source>
        <dbReference type="EMBL" id="QRC94193.1"/>
    </source>
</evidence>
<name>A0A7U2EW32_PHANO</name>
<keyword evidence="2" id="KW-1185">Reference proteome</keyword>
<gene>
    <name evidence="1" type="ORF">JI435_405320</name>
</gene>